<name>A0A8H7YPZ9_AJECA</name>
<gene>
    <name evidence="2" type="ORF">I7I52_05534</name>
</gene>
<accession>A0A8H7YPZ9</accession>
<proteinExistence type="predicted"/>
<reference evidence="2 3" key="1">
    <citation type="submission" date="2021-01" db="EMBL/GenBank/DDBJ databases">
        <title>Chromosome-level genome assembly of a human fungal pathogen reveals clustering of transcriptionally co-regulated genes.</title>
        <authorList>
            <person name="Voorhies M."/>
            <person name="Cohen S."/>
            <person name="Shea T.P."/>
            <person name="Petrus S."/>
            <person name="Munoz J.F."/>
            <person name="Poplawski S."/>
            <person name="Goldman W.E."/>
            <person name="Michael T."/>
            <person name="Cuomo C.A."/>
            <person name="Sil A."/>
            <person name="Beyhan S."/>
        </authorList>
    </citation>
    <scope>NUCLEOTIDE SEQUENCE [LARGE SCALE GENOMIC DNA]</scope>
    <source>
        <strain evidence="2 3">G184AR</strain>
    </source>
</reference>
<feature type="region of interest" description="Disordered" evidence="1">
    <location>
        <begin position="67"/>
        <end position="142"/>
    </location>
</feature>
<evidence type="ECO:0000313" key="3">
    <source>
        <dbReference type="Proteomes" id="UP000670092"/>
    </source>
</evidence>
<feature type="compositionally biased region" description="Polar residues" evidence="1">
    <location>
        <begin position="11"/>
        <end position="23"/>
    </location>
</feature>
<evidence type="ECO:0000313" key="2">
    <source>
        <dbReference type="EMBL" id="KAG5294027.1"/>
    </source>
</evidence>
<evidence type="ECO:0000256" key="1">
    <source>
        <dbReference type="SAM" id="MobiDB-lite"/>
    </source>
</evidence>
<dbReference type="EMBL" id="JAEVHI010000004">
    <property type="protein sequence ID" value="KAG5294027.1"/>
    <property type="molecule type" value="Genomic_DNA"/>
</dbReference>
<comment type="caution">
    <text evidence="2">The sequence shown here is derived from an EMBL/GenBank/DDBJ whole genome shotgun (WGS) entry which is preliminary data.</text>
</comment>
<organism evidence="2 3">
    <name type="scientific">Ajellomyces capsulatus</name>
    <name type="common">Darling's disease fungus</name>
    <name type="synonym">Histoplasma capsulatum</name>
    <dbReference type="NCBI Taxonomy" id="5037"/>
    <lineage>
        <taxon>Eukaryota</taxon>
        <taxon>Fungi</taxon>
        <taxon>Dikarya</taxon>
        <taxon>Ascomycota</taxon>
        <taxon>Pezizomycotina</taxon>
        <taxon>Eurotiomycetes</taxon>
        <taxon>Eurotiomycetidae</taxon>
        <taxon>Onygenales</taxon>
        <taxon>Ajellomycetaceae</taxon>
        <taxon>Histoplasma</taxon>
    </lineage>
</organism>
<protein>
    <submittedName>
        <fullName evidence="2">Uncharacterized protein</fullName>
    </submittedName>
</protein>
<dbReference type="VEuPathDB" id="FungiDB:I7I52_05534"/>
<dbReference type="AlphaFoldDB" id="A0A8H7YPZ9"/>
<sequence>MLHDKAKSKAKTPSQKLAQLTQKDVNKVTMPRAPRRGELIKGAWPNAIPPNEAVLRAYHESFRELRNKPMEVVSETAKPSGPPKGYHRVYFPGEENQPPLPPLPSTSVPPSSPPSLPSQTERPNLAGEPTSQPEASVETERA</sequence>
<dbReference type="Proteomes" id="UP000670092">
    <property type="component" value="Unassembled WGS sequence"/>
</dbReference>
<feature type="region of interest" description="Disordered" evidence="1">
    <location>
        <begin position="1"/>
        <end position="46"/>
    </location>
</feature>